<evidence type="ECO:0000256" key="3">
    <source>
        <dbReference type="ARBA" id="ARBA00023163"/>
    </source>
</evidence>
<sequence>MGWRATHVELQTHWTKQVRQHLLLSALDERQFSELMASARLIDLQPRESLFQQGDAAERVFIVLTGRIKFFRISASGREIVISVLGRNDPVAEAAMFMSEQHYPANASAIEASCLLALNAHVYQHLLRQSVDSCFGVMAAMAARLQRSMAEIETLTQQDAAHRVARFILDLVDKGESGRVVVELPVSKQLIAARLAMQPETFSRVIAALKHKGLLQVNGGMLTIPSVAGLRQWAV</sequence>
<gene>
    <name evidence="6" type="primary">dnr</name>
    <name evidence="6" type="ORF">GCM10011352_26840</name>
</gene>
<dbReference type="SUPFAM" id="SSF46785">
    <property type="entry name" value="Winged helix' DNA-binding domain"/>
    <property type="match status" value="1"/>
</dbReference>
<reference evidence="7" key="1">
    <citation type="journal article" date="2019" name="Int. J. Syst. Evol. Microbiol.">
        <title>The Global Catalogue of Microorganisms (GCM) 10K type strain sequencing project: providing services to taxonomists for standard genome sequencing and annotation.</title>
        <authorList>
            <consortium name="The Broad Institute Genomics Platform"/>
            <consortium name="The Broad Institute Genome Sequencing Center for Infectious Disease"/>
            <person name="Wu L."/>
            <person name="Ma J."/>
        </authorList>
    </citation>
    <scope>NUCLEOTIDE SEQUENCE [LARGE SCALE GENOMIC DNA]</scope>
    <source>
        <strain evidence="7">CGMCC 1.15341</strain>
    </source>
</reference>
<dbReference type="Pfam" id="PF13545">
    <property type="entry name" value="HTH_Crp_2"/>
    <property type="match status" value="1"/>
</dbReference>
<dbReference type="Proteomes" id="UP000629025">
    <property type="component" value="Unassembled WGS sequence"/>
</dbReference>
<dbReference type="CDD" id="cd00038">
    <property type="entry name" value="CAP_ED"/>
    <property type="match status" value="1"/>
</dbReference>
<evidence type="ECO:0000256" key="1">
    <source>
        <dbReference type="ARBA" id="ARBA00023015"/>
    </source>
</evidence>
<comment type="caution">
    <text evidence="6">The sequence shown here is derived from an EMBL/GenBank/DDBJ whole genome shotgun (WGS) entry which is preliminary data.</text>
</comment>
<evidence type="ECO:0000256" key="2">
    <source>
        <dbReference type="ARBA" id="ARBA00023125"/>
    </source>
</evidence>
<feature type="domain" description="Cyclic nucleotide-binding" evidence="4">
    <location>
        <begin position="23"/>
        <end position="127"/>
    </location>
</feature>
<proteinExistence type="predicted"/>
<dbReference type="Pfam" id="PF00027">
    <property type="entry name" value="cNMP_binding"/>
    <property type="match status" value="1"/>
</dbReference>
<dbReference type="InterPro" id="IPR000595">
    <property type="entry name" value="cNMP-bd_dom"/>
</dbReference>
<dbReference type="EMBL" id="BMIJ01000005">
    <property type="protein sequence ID" value="GGB99293.1"/>
    <property type="molecule type" value="Genomic_DNA"/>
</dbReference>
<dbReference type="SMART" id="SM00419">
    <property type="entry name" value="HTH_CRP"/>
    <property type="match status" value="1"/>
</dbReference>
<dbReference type="Gene3D" id="1.10.10.10">
    <property type="entry name" value="Winged helix-like DNA-binding domain superfamily/Winged helix DNA-binding domain"/>
    <property type="match status" value="1"/>
</dbReference>
<name>A0ABQ1KGA6_9GAMM</name>
<dbReference type="PANTHER" id="PTHR24567">
    <property type="entry name" value="CRP FAMILY TRANSCRIPTIONAL REGULATORY PROTEIN"/>
    <property type="match status" value="1"/>
</dbReference>
<protein>
    <submittedName>
        <fullName evidence="6">Transcriptional regulator</fullName>
    </submittedName>
</protein>
<dbReference type="InterPro" id="IPR036390">
    <property type="entry name" value="WH_DNA-bd_sf"/>
</dbReference>
<keyword evidence="3" id="KW-0804">Transcription</keyword>
<keyword evidence="1" id="KW-0805">Transcription regulation</keyword>
<dbReference type="SUPFAM" id="SSF51206">
    <property type="entry name" value="cAMP-binding domain-like"/>
    <property type="match status" value="1"/>
</dbReference>
<feature type="domain" description="HTH crp-type" evidence="5">
    <location>
        <begin position="158"/>
        <end position="228"/>
    </location>
</feature>
<dbReference type="InterPro" id="IPR012318">
    <property type="entry name" value="HTH_CRP"/>
</dbReference>
<dbReference type="SMART" id="SM00100">
    <property type="entry name" value="cNMP"/>
    <property type="match status" value="1"/>
</dbReference>
<evidence type="ECO:0000313" key="7">
    <source>
        <dbReference type="Proteomes" id="UP000629025"/>
    </source>
</evidence>
<dbReference type="PROSITE" id="PS50042">
    <property type="entry name" value="CNMP_BINDING_3"/>
    <property type="match status" value="1"/>
</dbReference>
<dbReference type="InterPro" id="IPR050397">
    <property type="entry name" value="Env_Response_Regulators"/>
</dbReference>
<evidence type="ECO:0000313" key="6">
    <source>
        <dbReference type="EMBL" id="GGB99293.1"/>
    </source>
</evidence>
<dbReference type="PANTHER" id="PTHR24567:SF68">
    <property type="entry name" value="DNA-BINDING TRANSCRIPTIONAL DUAL REGULATOR CRP"/>
    <property type="match status" value="1"/>
</dbReference>
<dbReference type="PROSITE" id="PS51063">
    <property type="entry name" value="HTH_CRP_2"/>
    <property type="match status" value="1"/>
</dbReference>
<dbReference type="InterPro" id="IPR036388">
    <property type="entry name" value="WH-like_DNA-bd_sf"/>
</dbReference>
<organism evidence="6 7">
    <name type="scientific">Marinobacterium zhoushanense</name>
    <dbReference type="NCBI Taxonomy" id="1679163"/>
    <lineage>
        <taxon>Bacteria</taxon>
        <taxon>Pseudomonadati</taxon>
        <taxon>Pseudomonadota</taxon>
        <taxon>Gammaproteobacteria</taxon>
        <taxon>Oceanospirillales</taxon>
        <taxon>Oceanospirillaceae</taxon>
        <taxon>Marinobacterium</taxon>
    </lineage>
</organism>
<dbReference type="InterPro" id="IPR018490">
    <property type="entry name" value="cNMP-bd_dom_sf"/>
</dbReference>
<dbReference type="InterPro" id="IPR014710">
    <property type="entry name" value="RmlC-like_jellyroll"/>
</dbReference>
<accession>A0ABQ1KGA6</accession>
<evidence type="ECO:0000259" key="5">
    <source>
        <dbReference type="PROSITE" id="PS51063"/>
    </source>
</evidence>
<dbReference type="Gene3D" id="2.60.120.10">
    <property type="entry name" value="Jelly Rolls"/>
    <property type="match status" value="1"/>
</dbReference>
<keyword evidence="2" id="KW-0238">DNA-binding</keyword>
<evidence type="ECO:0000259" key="4">
    <source>
        <dbReference type="PROSITE" id="PS50042"/>
    </source>
</evidence>
<keyword evidence="7" id="KW-1185">Reference proteome</keyword>